<dbReference type="SUPFAM" id="SSF56672">
    <property type="entry name" value="DNA/RNA polymerases"/>
    <property type="match status" value="1"/>
</dbReference>
<organism evidence="2 3">
    <name type="scientific">Plutella xylostella</name>
    <name type="common">Diamondback moth</name>
    <name type="synonym">Plutella maculipennis</name>
    <dbReference type="NCBI Taxonomy" id="51655"/>
    <lineage>
        <taxon>Eukaryota</taxon>
        <taxon>Metazoa</taxon>
        <taxon>Ecdysozoa</taxon>
        <taxon>Arthropoda</taxon>
        <taxon>Hexapoda</taxon>
        <taxon>Insecta</taxon>
        <taxon>Pterygota</taxon>
        <taxon>Neoptera</taxon>
        <taxon>Endopterygota</taxon>
        <taxon>Lepidoptera</taxon>
        <taxon>Glossata</taxon>
        <taxon>Ditrysia</taxon>
        <taxon>Yponomeutoidea</taxon>
        <taxon>Plutellidae</taxon>
        <taxon>Plutella</taxon>
    </lineage>
</organism>
<name>A0ABQ7PZB8_PLUXY</name>
<dbReference type="PROSITE" id="PS50878">
    <property type="entry name" value="RT_POL"/>
    <property type="match status" value="1"/>
</dbReference>
<keyword evidence="3" id="KW-1185">Reference proteome</keyword>
<evidence type="ECO:0000313" key="2">
    <source>
        <dbReference type="EMBL" id="KAG7298231.1"/>
    </source>
</evidence>
<dbReference type="Pfam" id="PF00078">
    <property type="entry name" value="RVT_1"/>
    <property type="match status" value="1"/>
</dbReference>
<gene>
    <name evidence="2" type="ORF">JYU34_019045</name>
</gene>
<reference evidence="2 3" key="1">
    <citation type="submission" date="2021-06" db="EMBL/GenBank/DDBJ databases">
        <title>A haploid diamondback moth (Plutella xylostella L.) genome assembly resolves 31 chromosomes and identifies a diamide resistance mutation.</title>
        <authorList>
            <person name="Ward C.M."/>
            <person name="Perry K.D."/>
            <person name="Baker G."/>
            <person name="Powis K."/>
            <person name="Heckel D.G."/>
            <person name="Baxter S.W."/>
        </authorList>
    </citation>
    <scope>NUCLEOTIDE SEQUENCE [LARGE SCALE GENOMIC DNA]</scope>
    <source>
        <strain evidence="2 3">LV</strain>
        <tissue evidence="2">Single pupa</tissue>
    </source>
</reference>
<dbReference type="InterPro" id="IPR000477">
    <property type="entry name" value="RT_dom"/>
</dbReference>
<evidence type="ECO:0000313" key="3">
    <source>
        <dbReference type="Proteomes" id="UP000823941"/>
    </source>
</evidence>
<dbReference type="Proteomes" id="UP000823941">
    <property type="component" value="Chromosome 25"/>
</dbReference>
<accession>A0ABQ7PZB8</accession>
<proteinExistence type="predicted"/>
<feature type="domain" description="Reverse transcriptase" evidence="1">
    <location>
        <begin position="1"/>
        <end position="146"/>
    </location>
</feature>
<comment type="caution">
    <text evidence="2">The sequence shown here is derived from an EMBL/GenBank/DDBJ whole genome shotgun (WGS) entry which is preliminary data.</text>
</comment>
<dbReference type="EMBL" id="JAHIBW010000025">
    <property type="protein sequence ID" value="KAG7298231.1"/>
    <property type="molecule type" value="Genomic_DNA"/>
</dbReference>
<dbReference type="InterPro" id="IPR043502">
    <property type="entry name" value="DNA/RNA_pol_sf"/>
</dbReference>
<evidence type="ECO:0000259" key="1">
    <source>
        <dbReference type="PROSITE" id="PS50878"/>
    </source>
</evidence>
<sequence>MSDRTQCTKIGEYVSSDLPISYGIPQGSILGPTLFIIYINDLCSLRMGGKIISYADDTAMIFEGDNWENTYKAAQLGFNAVSSWLSQNVLTLNTAKTKFLCFSIRNSTQPSSELTLIAHSSHCVSEECSCDRLDKCNIIKYLGVIVDQNLNFRSHIELLCGRVRKLIYIFKNLRHVMKPDLLKRIYYALCESLLTYCISSWGGAYKTILIHLEYAQRTILKVINFKPYRFPTIELYRSYKVLNVRQLFILATILHQHSKTPYDPVAPTKRRKNIICSQVKCNTHFSNNFLPFLGPFLYNRINGYCFIHPLNRQECKHKVKEWLLLRTYDETEDLLKPIR</sequence>
<dbReference type="PANTHER" id="PTHR33332">
    <property type="entry name" value="REVERSE TRANSCRIPTASE DOMAIN-CONTAINING PROTEIN"/>
    <property type="match status" value="1"/>
</dbReference>
<protein>
    <recommendedName>
        <fullName evidence="1">Reverse transcriptase domain-containing protein</fullName>
    </recommendedName>
</protein>